<name>A0A815YPH4_9BILA</name>
<evidence type="ECO:0008006" key="5">
    <source>
        <dbReference type="Google" id="ProtNLM"/>
    </source>
</evidence>
<dbReference type="GO" id="GO:0003676">
    <property type="term" value="F:nucleic acid binding"/>
    <property type="evidence" value="ECO:0007669"/>
    <property type="project" value="InterPro"/>
</dbReference>
<keyword evidence="4" id="KW-1185">Reference proteome</keyword>
<gene>
    <name evidence="2" type="ORF">GPM918_LOCUS40626</name>
    <name evidence="3" type="ORF">SRO942_LOCUS41590</name>
</gene>
<reference evidence="2" key="1">
    <citation type="submission" date="2021-02" db="EMBL/GenBank/DDBJ databases">
        <authorList>
            <person name="Nowell W R."/>
        </authorList>
    </citation>
    <scope>NUCLEOTIDE SEQUENCE</scope>
</reference>
<accession>A0A815YPH4</accession>
<dbReference type="EMBL" id="CAJNOQ010030418">
    <property type="protein sequence ID" value="CAF1574484.1"/>
    <property type="molecule type" value="Genomic_DNA"/>
</dbReference>
<dbReference type="CDD" id="cd00590">
    <property type="entry name" value="RRM_SF"/>
    <property type="match status" value="1"/>
</dbReference>
<dbReference type="SUPFAM" id="SSF54928">
    <property type="entry name" value="RNA-binding domain, RBD"/>
    <property type="match status" value="1"/>
</dbReference>
<evidence type="ECO:0000313" key="2">
    <source>
        <dbReference type="EMBL" id="CAF1574484.1"/>
    </source>
</evidence>
<dbReference type="EMBL" id="CAJOBC010096288">
    <property type="protein sequence ID" value="CAF4439052.1"/>
    <property type="molecule type" value="Genomic_DNA"/>
</dbReference>
<feature type="region of interest" description="Disordered" evidence="1">
    <location>
        <begin position="93"/>
        <end position="136"/>
    </location>
</feature>
<evidence type="ECO:0000313" key="3">
    <source>
        <dbReference type="EMBL" id="CAF4439052.1"/>
    </source>
</evidence>
<dbReference type="OrthoDB" id="272077at2759"/>
<sequence>MISYTSTNRSRVKITGLSPNVTAFDLSNQFEITSQLISIPKSQTNSAKWYAWIDGFENEEQAVVFASEWNEAFKHGRIGIRCEIDTATDTSKVHESSITIKSNDKRSQFTHSNRSTYYYESNDDDDDDAAKNRNRE</sequence>
<feature type="compositionally biased region" description="Polar residues" evidence="1">
    <location>
        <begin position="109"/>
        <end position="119"/>
    </location>
</feature>
<protein>
    <recommendedName>
        <fullName evidence="5">RRM domain-containing protein</fullName>
    </recommendedName>
</protein>
<organism evidence="2 4">
    <name type="scientific">Didymodactylos carnosus</name>
    <dbReference type="NCBI Taxonomy" id="1234261"/>
    <lineage>
        <taxon>Eukaryota</taxon>
        <taxon>Metazoa</taxon>
        <taxon>Spiralia</taxon>
        <taxon>Gnathifera</taxon>
        <taxon>Rotifera</taxon>
        <taxon>Eurotatoria</taxon>
        <taxon>Bdelloidea</taxon>
        <taxon>Philodinida</taxon>
        <taxon>Philodinidae</taxon>
        <taxon>Didymodactylos</taxon>
    </lineage>
</organism>
<comment type="caution">
    <text evidence="2">The sequence shown here is derived from an EMBL/GenBank/DDBJ whole genome shotgun (WGS) entry which is preliminary data.</text>
</comment>
<evidence type="ECO:0000256" key="1">
    <source>
        <dbReference type="SAM" id="MobiDB-lite"/>
    </source>
</evidence>
<dbReference type="AlphaFoldDB" id="A0A815YPH4"/>
<dbReference type="Proteomes" id="UP000681722">
    <property type="component" value="Unassembled WGS sequence"/>
</dbReference>
<proteinExistence type="predicted"/>
<evidence type="ECO:0000313" key="4">
    <source>
        <dbReference type="Proteomes" id="UP000663829"/>
    </source>
</evidence>
<dbReference type="InterPro" id="IPR035979">
    <property type="entry name" value="RBD_domain_sf"/>
</dbReference>
<dbReference type="Proteomes" id="UP000663829">
    <property type="component" value="Unassembled WGS sequence"/>
</dbReference>